<dbReference type="OrthoDB" id="9965795at2"/>
<accession>A0A1H9K352</accession>
<sequence>MAKVFEKAAIELYHDDLEKGRTLKFKTLGDVKEGVSEEAIKKVAKAVDRIAKEDMTYAMHVTRERCLMDD</sequence>
<dbReference type="EMBL" id="FOGF01000011">
    <property type="protein sequence ID" value="SEQ93626.1"/>
    <property type="molecule type" value="Genomic_DNA"/>
</dbReference>
<keyword evidence="2" id="KW-1185">Reference proteome</keyword>
<dbReference type="AlphaFoldDB" id="A0A1H9K352"/>
<protein>
    <submittedName>
        <fullName evidence="1">Uncharacterized protein</fullName>
    </submittedName>
</protein>
<reference evidence="1 2" key="1">
    <citation type="submission" date="2016-10" db="EMBL/GenBank/DDBJ databases">
        <authorList>
            <person name="de Groot N.N."/>
        </authorList>
    </citation>
    <scope>NUCLEOTIDE SEQUENCE [LARGE SCALE GENOMIC DNA]</scope>
    <source>
        <strain evidence="1 2">DSM 15827</strain>
    </source>
</reference>
<name>A0A1H9K352_9LACT</name>
<dbReference type="STRING" id="137733.SAMN05421767_11155"/>
<proteinExistence type="predicted"/>
<dbReference type="RefSeq" id="WP_089746406.1">
    <property type="nucleotide sequence ID" value="NZ_FOGF01000011.1"/>
</dbReference>
<dbReference type="Proteomes" id="UP000198556">
    <property type="component" value="Unassembled WGS sequence"/>
</dbReference>
<gene>
    <name evidence="1" type="ORF">SAMN05421767_11155</name>
</gene>
<evidence type="ECO:0000313" key="2">
    <source>
        <dbReference type="Proteomes" id="UP000198556"/>
    </source>
</evidence>
<organism evidence="1 2">
    <name type="scientific">Granulicatella balaenopterae</name>
    <dbReference type="NCBI Taxonomy" id="137733"/>
    <lineage>
        <taxon>Bacteria</taxon>
        <taxon>Bacillati</taxon>
        <taxon>Bacillota</taxon>
        <taxon>Bacilli</taxon>
        <taxon>Lactobacillales</taxon>
        <taxon>Carnobacteriaceae</taxon>
        <taxon>Granulicatella</taxon>
    </lineage>
</organism>
<evidence type="ECO:0000313" key="1">
    <source>
        <dbReference type="EMBL" id="SEQ93626.1"/>
    </source>
</evidence>